<dbReference type="EMBL" id="RAWG01000076">
    <property type="protein sequence ID" value="RKH42909.1"/>
    <property type="molecule type" value="Genomic_DNA"/>
</dbReference>
<dbReference type="Pfam" id="PF09084">
    <property type="entry name" value="NMT1"/>
    <property type="match status" value="1"/>
</dbReference>
<dbReference type="Gene3D" id="3.40.190.10">
    <property type="entry name" value="Periplasmic binding protein-like II"/>
    <property type="match status" value="2"/>
</dbReference>
<dbReference type="PANTHER" id="PTHR30024:SF47">
    <property type="entry name" value="TAURINE-BINDING PERIPLASMIC PROTEIN"/>
    <property type="match status" value="1"/>
</dbReference>
<protein>
    <recommendedName>
        <fullName evidence="4">SsuA/THI5-like domain-containing protein</fullName>
    </recommendedName>
</protein>
<proteinExistence type="inferred from homology"/>
<comment type="caution">
    <text evidence="5">The sequence shown here is derived from an EMBL/GenBank/DDBJ whole genome shotgun (WGS) entry which is preliminary data.</text>
</comment>
<sequence>MKLHRGPGLFLFLALCVLGAGYVFASRAGYLDRLQARFFPSTREAVRLSPGDFPAGVAAPVADVASVPLRPVLIGFTPRGSAAALLVATGGATTLDNPTPTTPPGVGQGLLKTAYALDARAVLFAREEELKQALSVGAENGGVDMAALSVDRLASWAPTLRDAAPRTVLLVGRSRGQEAMAAVGVPDLASLRGKRVGVYPFGSSHYFALWVLSRSGLRTSDVRWVDLPSTLDAGRALREGRADVVVGLWGDVELAARDRGGAVLATTADAPHLLATVLVARGDFAARYPDAVRRVLRGLLDAGQGVLKDPAGGARLLGEVAPYLGDPTEAIRSAPPATLADNRAFFGLSGEAPVTYDELFQSAAALFQKLKRGTAPPLAEDTRDLGALKYVSEARGP</sequence>
<feature type="domain" description="SsuA/THI5-like" evidence="4">
    <location>
        <begin position="183"/>
        <end position="311"/>
    </location>
</feature>
<evidence type="ECO:0000313" key="5">
    <source>
        <dbReference type="EMBL" id="RKH42909.1"/>
    </source>
</evidence>
<dbReference type="RefSeq" id="WP_120625886.1">
    <property type="nucleotide sequence ID" value="NZ_RAWG01000076.1"/>
</dbReference>
<evidence type="ECO:0000313" key="6">
    <source>
        <dbReference type="Proteomes" id="UP000273405"/>
    </source>
</evidence>
<dbReference type="GO" id="GO:0042597">
    <property type="term" value="C:periplasmic space"/>
    <property type="evidence" value="ECO:0007669"/>
    <property type="project" value="UniProtKB-SubCell"/>
</dbReference>
<comment type="subcellular location">
    <subcellularLocation>
        <location evidence="1">Periplasm</location>
    </subcellularLocation>
</comment>
<comment type="similarity">
    <text evidence="2">Belongs to the bacterial solute-binding protein SsuA/TauA family.</text>
</comment>
<dbReference type="Proteomes" id="UP000273405">
    <property type="component" value="Unassembled WGS sequence"/>
</dbReference>
<keyword evidence="6" id="KW-1185">Reference proteome</keyword>
<keyword evidence="3" id="KW-0732">Signal</keyword>
<accession>A0A3A8NH79</accession>
<evidence type="ECO:0000259" key="4">
    <source>
        <dbReference type="Pfam" id="PF09084"/>
    </source>
</evidence>
<evidence type="ECO:0000256" key="2">
    <source>
        <dbReference type="ARBA" id="ARBA00010742"/>
    </source>
</evidence>
<evidence type="ECO:0000256" key="1">
    <source>
        <dbReference type="ARBA" id="ARBA00004418"/>
    </source>
</evidence>
<dbReference type="AlphaFoldDB" id="A0A3A8NH79"/>
<dbReference type="OrthoDB" id="5486166at2"/>
<organism evidence="5 6">
    <name type="scientific">Corallococcus sicarius</name>
    <dbReference type="NCBI Taxonomy" id="2316726"/>
    <lineage>
        <taxon>Bacteria</taxon>
        <taxon>Pseudomonadati</taxon>
        <taxon>Myxococcota</taxon>
        <taxon>Myxococcia</taxon>
        <taxon>Myxococcales</taxon>
        <taxon>Cystobacterineae</taxon>
        <taxon>Myxococcaceae</taxon>
        <taxon>Corallococcus</taxon>
    </lineage>
</organism>
<evidence type="ECO:0000256" key="3">
    <source>
        <dbReference type="ARBA" id="ARBA00022729"/>
    </source>
</evidence>
<reference evidence="6" key="1">
    <citation type="submission" date="2018-09" db="EMBL/GenBank/DDBJ databases">
        <authorList>
            <person name="Livingstone P.G."/>
            <person name="Whitworth D.E."/>
        </authorList>
    </citation>
    <scope>NUCLEOTIDE SEQUENCE [LARGE SCALE GENOMIC DNA]</scope>
    <source>
        <strain evidence="6">CA040B</strain>
    </source>
</reference>
<dbReference type="PANTHER" id="PTHR30024">
    <property type="entry name" value="ALIPHATIC SULFONATES-BINDING PROTEIN-RELATED"/>
    <property type="match status" value="1"/>
</dbReference>
<gene>
    <name evidence="5" type="ORF">D7X12_14610</name>
</gene>
<dbReference type="SUPFAM" id="SSF53850">
    <property type="entry name" value="Periplasmic binding protein-like II"/>
    <property type="match status" value="1"/>
</dbReference>
<name>A0A3A8NH79_9BACT</name>
<dbReference type="InterPro" id="IPR015168">
    <property type="entry name" value="SsuA/THI5"/>
</dbReference>